<proteinExistence type="predicted"/>
<sequence>MDRIQASNELAFRVGFSGHSGHLRVQPLYTVENRTDPIKSLPDFIHPPAFPRETPESIKEHIEDEYLSMGLDAEEFSPDKVGRQWDFDWFDMAKIPLEPSLPRSVVVPVWEVPFRRKTKQGKWEPNSVQVDVTELMLGAQDSGSSPHMAGPAKDFVRGSINNRPFRPGGLEDSQSLERILPDGASNGEWVREMLNGGPVQVVPPSFKQGLNLGELKPYPCSWNVYKDQDQSLLNGTSDEKLTGLSVQFDDLFKKAWEEDVAELEKDAPRSESVSVESDAEGKTIDGFSSVHEPDLSALDEILSIESGGSTSISDGGGGQPQKEAWVLTGGSEAIADRFHELVPDLALDFPFELDNFQKEAIYYLEKGDSVFVAAHTSAGKTVVAEYAFALASKHCTRAVYTAPIKTISNQKYRDFCGKFDVGLLTGDVSLRPEASCLIMTTEILRSMLYRGADIIRDIEWVIFDEVHYVNDVERGVVWEEVIIMLPRHINIILLSATVPNTVEFADWIGRTKQKKIRVTGTTKRPVPLEHCLFYSGEFYKVCENETFIPQGLKAAKDAHKKKNSSMVGGAAGSYAGSSGPRDGSRAQRHEHPNRGKQNKYSGPQNSGKFSGSGWNQNNGGNQNNWGARRSEASIWLTLINKLSKKSLLPVVIFCFSKNRCDKSADSMSGTDLTSSSEKSEIRIFCDKAFSRLKGSDRNLPQIVRVQSLLRRGIGVHHAGLLPIVKEVVEMLFCRGVIKVLFSTETFAMGVNAPARTVVFDTLRKFDGREFRQLLPGEYTQMAGRAGRRGLDKIGTVVVMCRDEISEERDLKHVIVGSATRLESQFRLTYIMILHLLRVEELKVEDMLKRSFAEFHAQKKLPEQQQLLMRKLAQPTKTIECIKGEPAVEEYYELYSEAEKYNNQITEAILQSTSVQQFLTPGRVVVVKSQTAQDHLLGAVVKAPSAINKQYIVLLLKPDVSSMMETHLDKKNVDFPEGYFVMPKGKRGFEEEYFPSLTNRKGSGVINIKLPYRGAAAGVTYEVRGIDNKELLCICDRKITIDQVRLLEDGSSAAFSKTVQQLLALKSDGNKYPPALDPVKDLKLKDMNLVEAYYKWISLLQKMATNKCHGCIKLEEHMKLAKENKRHKEEVNALEFQMSDEALQQMPDFQGRIDVLKEIGCIDADLVVQIKGRVACEMNSGEELICTECLFENQLDDLEPEEAVAIMSAFVFQQKNTSQPSLTPKLSMAKERLYNTAVRLGELQAHFKLQIDPEEYARDNLKFGLVEVVYEWAKGTPFADICELTDVPEGLIVRTIVRLDETCREFRNAAAIMGHSALYKKMETASNAIKRDIVFAASLYITGV</sequence>
<keyword evidence="1" id="KW-0347">Helicase</keyword>
<keyword evidence="2" id="KW-1185">Reference proteome</keyword>
<keyword evidence="1" id="KW-0067">ATP-binding</keyword>
<reference evidence="1 2" key="1">
    <citation type="journal article" date="2023" name="Science">
        <title>Complex scaffold remodeling in plant triterpene biosynthesis.</title>
        <authorList>
            <person name="De La Pena R."/>
            <person name="Hodgson H."/>
            <person name="Liu J.C."/>
            <person name="Stephenson M.J."/>
            <person name="Martin A.C."/>
            <person name="Owen C."/>
            <person name="Harkess A."/>
            <person name="Leebens-Mack J."/>
            <person name="Jimenez L.E."/>
            <person name="Osbourn A."/>
            <person name="Sattely E.S."/>
        </authorList>
    </citation>
    <scope>NUCLEOTIDE SEQUENCE [LARGE SCALE GENOMIC DNA]</scope>
    <source>
        <strain evidence="2">cv. JPN11</strain>
        <tissue evidence="1">Leaf</tissue>
    </source>
</reference>
<keyword evidence="1" id="KW-0547">Nucleotide-binding</keyword>
<gene>
    <name evidence="1" type="ORF">OWV82_004493</name>
</gene>
<dbReference type="EMBL" id="CM051395">
    <property type="protein sequence ID" value="KAJ4725655.1"/>
    <property type="molecule type" value="Genomic_DNA"/>
</dbReference>
<keyword evidence="1" id="KW-0378">Hydrolase</keyword>
<evidence type="ECO:0000313" key="1">
    <source>
        <dbReference type="EMBL" id="KAJ4725655.1"/>
    </source>
</evidence>
<evidence type="ECO:0000313" key="2">
    <source>
        <dbReference type="Proteomes" id="UP001164539"/>
    </source>
</evidence>
<name>A0ACC1YSR6_MELAZ</name>
<organism evidence="1 2">
    <name type="scientific">Melia azedarach</name>
    <name type="common">Chinaberry tree</name>
    <dbReference type="NCBI Taxonomy" id="155640"/>
    <lineage>
        <taxon>Eukaryota</taxon>
        <taxon>Viridiplantae</taxon>
        <taxon>Streptophyta</taxon>
        <taxon>Embryophyta</taxon>
        <taxon>Tracheophyta</taxon>
        <taxon>Spermatophyta</taxon>
        <taxon>Magnoliopsida</taxon>
        <taxon>eudicotyledons</taxon>
        <taxon>Gunneridae</taxon>
        <taxon>Pentapetalae</taxon>
        <taxon>rosids</taxon>
        <taxon>malvids</taxon>
        <taxon>Sapindales</taxon>
        <taxon>Meliaceae</taxon>
        <taxon>Melia</taxon>
    </lineage>
</organism>
<comment type="caution">
    <text evidence="1">The sequence shown here is derived from an EMBL/GenBank/DDBJ whole genome shotgun (WGS) entry which is preliminary data.</text>
</comment>
<protein>
    <submittedName>
        <fullName evidence="1">DExH-box ATP-dependent RNA helicase</fullName>
    </submittedName>
</protein>
<dbReference type="Proteomes" id="UP001164539">
    <property type="component" value="Chromosome 2"/>
</dbReference>
<accession>A0ACC1YSR6</accession>